<accession>A0ABY9BSS9</accession>
<dbReference type="InterPro" id="IPR001584">
    <property type="entry name" value="Integrase_cat-core"/>
</dbReference>
<dbReference type="InterPro" id="IPR036397">
    <property type="entry name" value="RNaseH_sf"/>
</dbReference>
<dbReference type="Gene3D" id="3.30.420.10">
    <property type="entry name" value="Ribonuclease H-like superfamily/Ribonuclease H"/>
    <property type="match status" value="1"/>
</dbReference>
<proteinExistence type="predicted"/>
<evidence type="ECO:0000313" key="3">
    <source>
        <dbReference type="Proteomes" id="UP001227230"/>
    </source>
</evidence>
<evidence type="ECO:0000313" key="2">
    <source>
        <dbReference type="EMBL" id="WJZ85613.1"/>
    </source>
</evidence>
<dbReference type="SUPFAM" id="SSF53098">
    <property type="entry name" value="Ribonuclease H-like"/>
    <property type="match status" value="1"/>
</dbReference>
<dbReference type="Pfam" id="PF13976">
    <property type="entry name" value="gag_pre-integrs"/>
    <property type="match status" value="1"/>
</dbReference>
<dbReference type="EMBL" id="CP126651">
    <property type="protein sequence ID" value="WJZ85613.1"/>
    <property type="molecule type" value="Genomic_DNA"/>
</dbReference>
<dbReference type="Proteomes" id="UP001227230">
    <property type="component" value="Chromosome 4"/>
</dbReference>
<reference evidence="2 3" key="1">
    <citation type="journal article" date="2023" name="Hortic Res">
        <title>The complete reference genome for grapevine (Vitis vinifera L.) genetics and breeding.</title>
        <authorList>
            <person name="Shi X."/>
            <person name="Cao S."/>
            <person name="Wang X."/>
            <person name="Huang S."/>
            <person name="Wang Y."/>
            <person name="Liu Z."/>
            <person name="Liu W."/>
            <person name="Leng X."/>
            <person name="Peng Y."/>
            <person name="Wang N."/>
            <person name="Wang Y."/>
            <person name="Ma Z."/>
            <person name="Xu X."/>
            <person name="Zhang F."/>
            <person name="Xue H."/>
            <person name="Zhong H."/>
            <person name="Wang Y."/>
            <person name="Zhang K."/>
            <person name="Velt A."/>
            <person name="Avia K."/>
            <person name="Holtgrawe D."/>
            <person name="Grimplet J."/>
            <person name="Matus J.T."/>
            <person name="Ware D."/>
            <person name="Wu X."/>
            <person name="Wang H."/>
            <person name="Liu C."/>
            <person name="Fang Y."/>
            <person name="Rustenholz C."/>
            <person name="Cheng Z."/>
            <person name="Xiao H."/>
            <person name="Zhou Y."/>
        </authorList>
    </citation>
    <scope>NUCLEOTIDE SEQUENCE [LARGE SCALE GENOMIC DNA]</scope>
    <source>
        <strain evidence="3">cv. Pinot noir / PN40024</strain>
        <tissue evidence="2">Leaf</tissue>
    </source>
</reference>
<gene>
    <name evidence="2" type="ORF">VitviT2T_005137</name>
</gene>
<sequence length="323" mass="37489">MQGFLTIQNLNQNESFIVVENGFKVPVVATRTFHLFLNTDCHLDLFQTLYVPAISRNLVSMSKLNFEGYFFSFHNRRFSLFKNSSFVGFGSLCDSLYKLNLNSHFAKSLLTLHHNVGTKRNLINESSSYLWHKRLGHISKERMKRLMKDGIFPNLDFTDLDVCVDCIKGKQTKHTKKGATRSGKLLEIVHTDICGSFDSPSFGKEKYFITFIDDFSHYYYIYLLHEKSQAVDALEVYIIEVERQLDKRVKIIRSYRGGEYYGRYDRLGQRPGPFDKLLEKHGICAQYTMPGMPQQNRVAERRNHTLMDMVRSMLSNSSLPISL</sequence>
<dbReference type="InterPro" id="IPR012337">
    <property type="entry name" value="RNaseH-like_sf"/>
</dbReference>
<dbReference type="PROSITE" id="PS50994">
    <property type="entry name" value="INTEGRASE"/>
    <property type="match status" value="1"/>
</dbReference>
<dbReference type="InterPro" id="IPR025724">
    <property type="entry name" value="GAG-pre-integrase_dom"/>
</dbReference>
<dbReference type="InterPro" id="IPR039537">
    <property type="entry name" value="Retrotran_Ty1/copia-like"/>
</dbReference>
<protein>
    <recommendedName>
        <fullName evidence="1">Integrase catalytic domain-containing protein</fullName>
    </recommendedName>
</protein>
<keyword evidence="3" id="KW-1185">Reference proteome</keyword>
<dbReference type="PANTHER" id="PTHR42648">
    <property type="entry name" value="TRANSPOSASE, PUTATIVE-RELATED"/>
    <property type="match status" value="1"/>
</dbReference>
<name>A0ABY9BSS9_VITVI</name>
<organism evidence="2 3">
    <name type="scientific">Vitis vinifera</name>
    <name type="common">Grape</name>
    <dbReference type="NCBI Taxonomy" id="29760"/>
    <lineage>
        <taxon>Eukaryota</taxon>
        <taxon>Viridiplantae</taxon>
        <taxon>Streptophyta</taxon>
        <taxon>Embryophyta</taxon>
        <taxon>Tracheophyta</taxon>
        <taxon>Spermatophyta</taxon>
        <taxon>Magnoliopsida</taxon>
        <taxon>eudicotyledons</taxon>
        <taxon>Gunneridae</taxon>
        <taxon>Pentapetalae</taxon>
        <taxon>rosids</taxon>
        <taxon>Vitales</taxon>
        <taxon>Vitaceae</taxon>
        <taxon>Viteae</taxon>
        <taxon>Vitis</taxon>
    </lineage>
</organism>
<evidence type="ECO:0000259" key="1">
    <source>
        <dbReference type="PROSITE" id="PS50994"/>
    </source>
</evidence>
<feature type="domain" description="Integrase catalytic" evidence="1">
    <location>
        <begin position="180"/>
        <end position="323"/>
    </location>
</feature>
<dbReference type="PANTHER" id="PTHR42648:SF28">
    <property type="entry name" value="TRANSPOSON-ENCODED PROTEIN WITH RIBONUCLEASE H-LIKE AND RETROVIRUS ZINC FINGER-LIKE DOMAINS"/>
    <property type="match status" value="1"/>
</dbReference>